<dbReference type="EMBL" id="BARU01011677">
    <property type="protein sequence ID" value="GAH32359.1"/>
    <property type="molecule type" value="Genomic_DNA"/>
</dbReference>
<proteinExistence type="predicted"/>
<accession>X1FSL1</accession>
<organism evidence="1">
    <name type="scientific">marine sediment metagenome</name>
    <dbReference type="NCBI Taxonomy" id="412755"/>
    <lineage>
        <taxon>unclassified sequences</taxon>
        <taxon>metagenomes</taxon>
        <taxon>ecological metagenomes</taxon>
    </lineage>
</organism>
<evidence type="ECO:0000313" key="1">
    <source>
        <dbReference type="EMBL" id="GAH32359.1"/>
    </source>
</evidence>
<sequence length="83" mass="10103">MWTKDEDNQKLERLCDEARWYINQLTPEEINDDLWKHLLMAENSDGRGWDPIPERRLYCFNHALEALKIAKSKYLEKMYSKKK</sequence>
<protein>
    <recommendedName>
        <fullName evidence="2">HEPN domain-containing protein</fullName>
    </recommendedName>
</protein>
<evidence type="ECO:0008006" key="2">
    <source>
        <dbReference type="Google" id="ProtNLM"/>
    </source>
</evidence>
<reference evidence="1" key="1">
    <citation type="journal article" date="2014" name="Front. Microbiol.">
        <title>High frequency of phylogenetically diverse reductive dehalogenase-homologous genes in deep subseafloor sedimentary metagenomes.</title>
        <authorList>
            <person name="Kawai M."/>
            <person name="Futagami T."/>
            <person name="Toyoda A."/>
            <person name="Takaki Y."/>
            <person name="Nishi S."/>
            <person name="Hori S."/>
            <person name="Arai W."/>
            <person name="Tsubouchi T."/>
            <person name="Morono Y."/>
            <person name="Uchiyama I."/>
            <person name="Ito T."/>
            <person name="Fujiyama A."/>
            <person name="Inagaki F."/>
            <person name="Takami H."/>
        </authorList>
    </citation>
    <scope>NUCLEOTIDE SEQUENCE</scope>
    <source>
        <strain evidence="1">Expedition CK06-06</strain>
    </source>
</reference>
<gene>
    <name evidence="1" type="ORF">S03H2_21844</name>
</gene>
<name>X1FSL1_9ZZZZ</name>
<comment type="caution">
    <text evidence="1">The sequence shown here is derived from an EMBL/GenBank/DDBJ whole genome shotgun (WGS) entry which is preliminary data.</text>
</comment>
<dbReference type="AlphaFoldDB" id="X1FSL1"/>